<evidence type="ECO:0000256" key="2">
    <source>
        <dbReference type="ARBA" id="ARBA00022692"/>
    </source>
</evidence>
<keyword evidence="2 6" id="KW-0812">Transmembrane</keyword>
<accession>A0A0D2Y6K1</accession>
<protein>
    <submittedName>
        <fullName evidence="7">Uncharacterized protein</fullName>
    </submittedName>
</protein>
<dbReference type="Proteomes" id="UP000002489">
    <property type="component" value="Unassembled WGS sequence"/>
</dbReference>
<reference evidence="8" key="1">
    <citation type="journal article" date="2012" name="Mol. Plant Microbe Interact.">
        <title>A highly conserved effector in Fusarium oxysporum is required for full virulence on Arabidopsis.</title>
        <authorList>
            <person name="Thatcher L.F."/>
            <person name="Gardiner D.M."/>
            <person name="Kazan K."/>
            <person name="Manners J."/>
        </authorList>
    </citation>
    <scope>NUCLEOTIDE SEQUENCE [LARGE SCALE GENOMIC DNA]</scope>
    <source>
        <strain evidence="8">Fo5176</strain>
    </source>
</reference>
<keyword evidence="3 6" id="KW-1133">Transmembrane helix</keyword>
<evidence type="ECO:0000313" key="7">
    <source>
        <dbReference type="EnsemblFungi" id="FOXG_11911P0"/>
    </source>
</evidence>
<reference evidence="7" key="2">
    <citation type="submission" date="2025-08" db="UniProtKB">
        <authorList>
            <consortium name="EnsemblFungi"/>
        </authorList>
    </citation>
    <scope>IDENTIFICATION</scope>
    <source>
        <strain evidence="7">4287 / CBS 123668 / FGSC 9935 / NRRL 34936</strain>
    </source>
</reference>
<proteinExistence type="predicted"/>
<dbReference type="GO" id="GO:0022857">
    <property type="term" value="F:transmembrane transporter activity"/>
    <property type="evidence" value="ECO:0007669"/>
    <property type="project" value="TreeGrafter"/>
</dbReference>
<comment type="subcellular location">
    <subcellularLocation>
        <location evidence="1">Membrane</location>
        <topology evidence="1">Multi-pass membrane protein</topology>
    </subcellularLocation>
</comment>
<keyword evidence="5" id="KW-0325">Glycoprotein</keyword>
<evidence type="ECO:0000256" key="3">
    <source>
        <dbReference type="ARBA" id="ARBA00022989"/>
    </source>
</evidence>
<name>A0A0D2Y6K1_FUSOF</name>
<evidence type="ECO:0000256" key="1">
    <source>
        <dbReference type="ARBA" id="ARBA00004141"/>
    </source>
</evidence>
<evidence type="ECO:0000313" key="8">
    <source>
        <dbReference type="Proteomes" id="UP000002489"/>
    </source>
</evidence>
<dbReference type="PANTHER" id="PTHR23502">
    <property type="entry name" value="MAJOR FACILITATOR SUPERFAMILY"/>
    <property type="match status" value="1"/>
</dbReference>
<keyword evidence="4 6" id="KW-0472">Membrane</keyword>
<dbReference type="PANTHER" id="PTHR23502:SF7">
    <property type="entry name" value="DRUG_PROTON ANTIPORTER YHK8-RELATED"/>
    <property type="match status" value="1"/>
</dbReference>
<feature type="transmembrane region" description="Helical" evidence="6">
    <location>
        <begin position="68"/>
        <end position="90"/>
    </location>
</feature>
<evidence type="ECO:0000256" key="4">
    <source>
        <dbReference type="ARBA" id="ARBA00023136"/>
    </source>
</evidence>
<dbReference type="GO" id="GO:0005886">
    <property type="term" value="C:plasma membrane"/>
    <property type="evidence" value="ECO:0007669"/>
    <property type="project" value="TreeGrafter"/>
</dbReference>
<dbReference type="EnsemblFungi" id="FOXG_11911T0">
    <property type="protein sequence ID" value="FOXG_11911P0"/>
    <property type="gene ID" value="FOXG_11911"/>
</dbReference>
<dbReference type="InterPro" id="IPR036259">
    <property type="entry name" value="MFS_trans_sf"/>
</dbReference>
<dbReference type="AlphaFoldDB" id="A0A0D2Y6K1"/>
<feature type="transmembrane region" description="Helical" evidence="6">
    <location>
        <begin position="37"/>
        <end position="56"/>
    </location>
</feature>
<evidence type="ECO:0000256" key="5">
    <source>
        <dbReference type="ARBA" id="ARBA00023180"/>
    </source>
</evidence>
<sequence>MIVAAATNPVWIRIRFWLLDKHKGTRAYGHSHPEYQLPPAIAGGALIPIGLFWFAWTTQGNVHWLVPVMGSSLFGCGVILVFNGIFTFLVEAYSNYAASALASNSFARACIAGDLHSRPR</sequence>
<dbReference type="SUPFAM" id="SSF103473">
    <property type="entry name" value="MFS general substrate transporter"/>
    <property type="match status" value="1"/>
</dbReference>
<organism evidence="7 8">
    <name type="scientific">Fusarium oxysporum (strain Fo5176)</name>
    <name type="common">Fusarium vascular wilt</name>
    <dbReference type="NCBI Taxonomy" id="660025"/>
    <lineage>
        <taxon>Eukaryota</taxon>
        <taxon>Fungi</taxon>
        <taxon>Dikarya</taxon>
        <taxon>Ascomycota</taxon>
        <taxon>Pezizomycotina</taxon>
        <taxon>Sordariomycetes</taxon>
        <taxon>Hypocreomycetidae</taxon>
        <taxon>Hypocreales</taxon>
        <taxon>Nectriaceae</taxon>
        <taxon>Fusarium</taxon>
        <taxon>Fusarium oxysporum species complex</taxon>
    </lineage>
</organism>
<evidence type="ECO:0000256" key="6">
    <source>
        <dbReference type="SAM" id="Phobius"/>
    </source>
</evidence>